<evidence type="ECO:0000256" key="3">
    <source>
        <dbReference type="ARBA" id="ARBA00022801"/>
    </source>
</evidence>
<dbReference type="Gene3D" id="3.60.15.10">
    <property type="entry name" value="Ribonuclease Z/Hydroxyacylglutathione hydrolase-like"/>
    <property type="match status" value="1"/>
</dbReference>
<evidence type="ECO:0000313" key="5">
    <source>
        <dbReference type="EMBL" id="BCJ93486.1"/>
    </source>
</evidence>
<keyword evidence="4" id="KW-0862">Zinc</keyword>
<dbReference type="SUPFAM" id="SSF56281">
    <property type="entry name" value="Metallo-hydrolase/oxidoreductase"/>
    <property type="match status" value="1"/>
</dbReference>
<evidence type="ECO:0000256" key="1">
    <source>
        <dbReference type="ARBA" id="ARBA00001947"/>
    </source>
</evidence>
<evidence type="ECO:0000256" key="4">
    <source>
        <dbReference type="ARBA" id="ARBA00022833"/>
    </source>
</evidence>
<proteinExistence type="predicted"/>
<dbReference type="Pfam" id="PF00753">
    <property type="entry name" value="Lactamase_B"/>
    <property type="match status" value="1"/>
</dbReference>
<organism evidence="5 6">
    <name type="scientific">Anaerocolumna cellulosilytica</name>
    <dbReference type="NCBI Taxonomy" id="433286"/>
    <lineage>
        <taxon>Bacteria</taxon>
        <taxon>Bacillati</taxon>
        <taxon>Bacillota</taxon>
        <taxon>Clostridia</taxon>
        <taxon>Lachnospirales</taxon>
        <taxon>Lachnospiraceae</taxon>
        <taxon>Anaerocolumna</taxon>
    </lineage>
</organism>
<dbReference type="GO" id="GO:0016787">
    <property type="term" value="F:hydrolase activity"/>
    <property type="evidence" value="ECO:0007669"/>
    <property type="project" value="UniProtKB-KW"/>
</dbReference>
<reference evidence="5 6" key="1">
    <citation type="journal article" date="2016" name="Int. J. Syst. Evol. Microbiol.">
        <title>Descriptions of Anaerotaenia torta gen. nov., sp. nov. and Anaerocolumna cellulosilytica gen. nov., sp. nov. isolated from a methanogenic reactor of cattle waste.</title>
        <authorList>
            <person name="Uek A."/>
            <person name="Ohtaki Y."/>
            <person name="Kaku N."/>
            <person name="Ueki K."/>
        </authorList>
    </citation>
    <scope>NUCLEOTIDE SEQUENCE [LARGE SCALE GENOMIC DNA]</scope>
    <source>
        <strain evidence="5 6">SN021</strain>
    </source>
</reference>
<dbReference type="InterPro" id="IPR001279">
    <property type="entry name" value="Metallo-B-lactamas"/>
</dbReference>
<evidence type="ECO:0000313" key="6">
    <source>
        <dbReference type="Proteomes" id="UP000515561"/>
    </source>
</evidence>
<keyword evidence="2" id="KW-0479">Metal-binding</keyword>
<dbReference type="RefSeq" id="WP_184090769.1">
    <property type="nucleotide sequence ID" value="NZ_AP023367.1"/>
</dbReference>
<dbReference type="PANTHER" id="PTHR46233">
    <property type="entry name" value="HYDROXYACYLGLUTATHIONE HYDROLASE GLOC"/>
    <property type="match status" value="1"/>
</dbReference>
<dbReference type="PANTHER" id="PTHR46233:SF3">
    <property type="entry name" value="HYDROXYACYLGLUTATHIONE HYDROLASE GLOC"/>
    <property type="match status" value="1"/>
</dbReference>
<evidence type="ECO:0000256" key="2">
    <source>
        <dbReference type="ARBA" id="ARBA00022723"/>
    </source>
</evidence>
<dbReference type="SMART" id="SM00849">
    <property type="entry name" value="Lactamase_B"/>
    <property type="match status" value="1"/>
</dbReference>
<name>A0A6S6QUW7_9FIRM</name>
<dbReference type="KEGG" id="acel:acsn021_10550"/>
<dbReference type="GO" id="GO:0046872">
    <property type="term" value="F:metal ion binding"/>
    <property type="evidence" value="ECO:0007669"/>
    <property type="project" value="UniProtKB-KW"/>
</dbReference>
<sequence>MKIQTLVLGAVRTNCYLITNEETRETIIIDPGAQAELVKAKIQELGSVPMAVLLTHGHFDHIMAAKELAEEYAIEIYVHETEKELVSNSSLNGGYLINTSYGLVPDTLIKEEVLKMAGFELQVLHTPGHTVGSVCFYLKDQKVLISGDTLFLGSVGRTDLPTGNFDTLQKSIREKLFILPEDVIVYPGHGDATTIGYEKNHNPYVS</sequence>
<accession>A0A6S6QUW7</accession>
<dbReference type="EMBL" id="AP023367">
    <property type="protein sequence ID" value="BCJ93486.1"/>
    <property type="molecule type" value="Genomic_DNA"/>
</dbReference>
<comment type="cofactor">
    <cofactor evidence="1">
        <name>Zn(2+)</name>
        <dbReference type="ChEBI" id="CHEBI:29105"/>
    </cofactor>
</comment>
<dbReference type="InterPro" id="IPR036866">
    <property type="entry name" value="RibonucZ/Hydroxyglut_hydro"/>
</dbReference>
<keyword evidence="3 5" id="KW-0378">Hydrolase</keyword>
<keyword evidence="6" id="KW-1185">Reference proteome</keyword>
<dbReference type="Proteomes" id="UP000515561">
    <property type="component" value="Chromosome"/>
</dbReference>
<dbReference type="InterPro" id="IPR051453">
    <property type="entry name" value="MBL_Glyoxalase_II"/>
</dbReference>
<gene>
    <name evidence="5" type="ORF">acsn021_10550</name>
</gene>
<dbReference type="AlphaFoldDB" id="A0A6S6QUW7"/>
<protein>
    <submittedName>
        <fullName evidence="5">MBL fold metallo-hydrolase</fullName>
    </submittedName>
</protein>
<dbReference type="CDD" id="cd06262">
    <property type="entry name" value="metallo-hydrolase-like_MBL-fold"/>
    <property type="match status" value="1"/>
</dbReference>